<dbReference type="FunFam" id="3.40.190.10:FF:000004">
    <property type="entry name" value="Porphobilinogen deaminase"/>
    <property type="match status" value="1"/>
</dbReference>
<dbReference type="PIRSF" id="PIRSF001438">
    <property type="entry name" value="4pyrrol_synth_OHMeBilane_synth"/>
    <property type="match status" value="1"/>
</dbReference>
<gene>
    <name evidence="12" type="ORF">BJ554DRAFT_4680</name>
</gene>
<dbReference type="PROSITE" id="PS00533">
    <property type="entry name" value="PORPHOBILINOGEN_DEAM"/>
    <property type="match status" value="1"/>
</dbReference>
<proteinExistence type="inferred from homology"/>
<dbReference type="Pfam" id="PF01379">
    <property type="entry name" value="Porphobil_deam"/>
    <property type="match status" value="2"/>
</dbReference>
<sequence length="324" mass="34087">TPRTPLEGPCEEAAAAAAAAAPSFVLGSRNSQLALVQTEHVRARLLELHGRRLPDLRVPVVSMSTTGDRVLDVALSKIGDKGLFTKELEAALAELKVDAVVHSLKDLPTTLPPGMAVAAVLEREDPCDAVVVKRGSPARSLDDLPDGAVLDDPDGPFSAIILAYAGLHRLGWRDRATARLAPEGSMHAVGQGALAVECRKDDARGIAFVAGLDHRPTRLRCLAERSVMRALEGGCSVPIGVHTEWVEGGGEGGGGPATVKLRLRALVVSVDGADVVRAEGEQDLPEAATPEETDELANALGVRVAADLLRQGADEILRPIKEKR</sequence>
<evidence type="ECO:0000256" key="7">
    <source>
        <dbReference type="ARBA" id="ARBA00023244"/>
    </source>
</evidence>
<dbReference type="Gene3D" id="3.30.160.40">
    <property type="entry name" value="Porphobilinogen deaminase, C-terminal domain"/>
    <property type="match status" value="1"/>
</dbReference>
<dbReference type="SUPFAM" id="SSF53850">
    <property type="entry name" value="Periplasmic binding protein-like II"/>
    <property type="match status" value="1"/>
</dbReference>
<keyword evidence="6" id="KW-0808">Transferase</keyword>
<dbReference type="InterPro" id="IPR036803">
    <property type="entry name" value="Porphobilinogen_deaminase_C_sf"/>
</dbReference>
<evidence type="ECO:0000256" key="8">
    <source>
        <dbReference type="ARBA" id="ARBA00030685"/>
    </source>
</evidence>
<evidence type="ECO:0000313" key="12">
    <source>
        <dbReference type="EMBL" id="KAG5455786.1"/>
    </source>
</evidence>
<dbReference type="InterPro" id="IPR022417">
    <property type="entry name" value="Porphobilin_deaminase_N"/>
</dbReference>
<dbReference type="EC" id="2.5.1.61" evidence="5"/>
<evidence type="ECO:0000256" key="2">
    <source>
        <dbReference type="ARBA" id="ARBA00002869"/>
    </source>
</evidence>
<reference evidence="12 13" key="1">
    <citation type="journal article" name="Sci. Rep.">
        <title>Genome-scale phylogenetic analyses confirm Olpidium as the closest living zoosporic fungus to the non-flagellated, terrestrial fungi.</title>
        <authorList>
            <person name="Chang Y."/>
            <person name="Rochon D."/>
            <person name="Sekimoto S."/>
            <person name="Wang Y."/>
            <person name="Chovatia M."/>
            <person name="Sandor L."/>
            <person name="Salamov A."/>
            <person name="Grigoriev I.V."/>
            <person name="Stajich J.E."/>
            <person name="Spatafora J.W."/>
        </authorList>
    </citation>
    <scope>NUCLEOTIDE SEQUENCE [LARGE SCALE GENOMIC DNA]</scope>
    <source>
        <strain evidence="12">S191</strain>
    </source>
</reference>
<dbReference type="PRINTS" id="PR00151">
    <property type="entry name" value="PORPHBDMNASE"/>
</dbReference>
<protein>
    <recommendedName>
        <fullName evidence="5">hydroxymethylbilane synthase</fullName>
        <ecNumber evidence="5">2.5.1.61</ecNumber>
    </recommendedName>
    <alternativeName>
        <fullName evidence="9">Hydroxymethylbilane synthase</fullName>
    </alternativeName>
    <alternativeName>
        <fullName evidence="8">Pre-uroporphyrinogen synthase</fullName>
    </alternativeName>
</protein>
<dbReference type="OrthoDB" id="564646at2759"/>
<comment type="function">
    <text evidence="2">Tetrapolymerization of the monopyrrole PBG into the hydroxymethylbilane pre-uroporphyrinogen in several discrete steps.</text>
</comment>
<organism evidence="12 13">
    <name type="scientific">Olpidium bornovanus</name>
    <dbReference type="NCBI Taxonomy" id="278681"/>
    <lineage>
        <taxon>Eukaryota</taxon>
        <taxon>Fungi</taxon>
        <taxon>Fungi incertae sedis</taxon>
        <taxon>Olpidiomycota</taxon>
        <taxon>Olpidiomycotina</taxon>
        <taxon>Olpidiomycetes</taxon>
        <taxon>Olpidiales</taxon>
        <taxon>Olpidiaceae</taxon>
        <taxon>Olpidium</taxon>
    </lineage>
</organism>
<comment type="similarity">
    <text evidence="4">Belongs to the HMBS family.</text>
</comment>
<keyword evidence="7" id="KW-0627">Porphyrin biosynthesis</keyword>
<feature type="domain" description="Porphobilinogen deaminase C-terminal" evidence="11">
    <location>
        <begin position="219"/>
        <end position="309"/>
    </location>
</feature>
<dbReference type="PANTHER" id="PTHR11557:SF0">
    <property type="entry name" value="PORPHOBILINOGEN DEAMINASE"/>
    <property type="match status" value="1"/>
</dbReference>
<dbReference type="PANTHER" id="PTHR11557">
    <property type="entry name" value="PORPHOBILINOGEN DEAMINASE"/>
    <property type="match status" value="1"/>
</dbReference>
<evidence type="ECO:0000256" key="3">
    <source>
        <dbReference type="ARBA" id="ARBA00004735"/>
    </source>
</evidence>
<dbReference type="AlphaFoldDB" id="A0A8H7ZLV8"/>
<dbReference type="GO" id="GO:0006782">
    <property type="term" value="P:protoporphyrinogen IX biosynthetic process"/>
    <property type="evidence" value="ECO:0007669"/>
    <property type="project" value="UniProtKB-UniPathway"/>
</dbReference>
<dbReference type="InterPro" id="IPR000860">
    <property type="entry name" value="HemC"/>
</dbReference>
<dbReference type="Gene3D" id="3.40.190.10">
    <property type="entry name" value="Periplasmic binding protein-like II"/>
    <property type="match status" value="2"/>
</dbReference>
<dbReference type="UniPathway" id="UPA00251">
    <property type="reaction ID" value="UER00319"/>
</dbReference>
<evidence type="ECO:0000256" key="1">
    <source>
        <dbReference type="ARBA" id="ARBA00001916"/>
    </source>
</evidence>
<dbReference type="EMBL" id="JAEFCI010012799">
    <property type="protein sequence ID" value="KAG5455786.1"/>
    <property type="molecule type" value="Genomic_DNA"/>
</dbReference>
<dbReference type="InterPro" id="IPR022418">
    <property type="entry name" value="Porphobilinogen_deaminase_C"/>
</dbReference>
<dbReference type="FunFam" id="3.30.160.40:FF:000002">
    <property type="entry name" value="Porphobilinogen deaminase"/>
    <property type="match status" value="1"/>
</dbReference>
<comment type="pathway">
    <text evidence="3">Porphyrin-containing compound metabolism; protoporphyrin-IX biosynthesis; coproporphyrinogen-III from 5-aminolevulinate: step 2/4.</text>
</comment>
<dbReference type="InterPro" id="IPR022419">
    <property type="entry name" value="Porphobilin_deaminase_cofac_BS"/>
</dbReference>
<evidence type="ECO:0000313" key="13">
    <source>
        <dbReference type="Proteomes" id="UP000673691"/>
    </source>
</evidence>
<name>A0A8H7ZLV8_9FUNG</name>
<dbReference type="Proteomes" id="UP000673691">
    <property type="component" value="Unassembled WGS sequence"/>
</dbReference>
<feature type="non-terminal residue" evidence="12">
    <location>
        <position position="1"/>
    </location>
</feature>
<evidence type="ECO:0000256" key="9">
    <source>
        <dbReference type="ARBA" id="ARBA00033064"/>
    </source>
</evidence>
<dbReference type="GO" id="GO:0004418">
    <property type="term" value="F:hydroxymethylbilane synthase activity"/>
    <property type="evidence" value="ECO:0007669"/>
    <property type="project" value="UniProtKB-EC"/>
</dbReference>
<accession>A0A8H7ZLV8</accession>
<evidence type="ECO:0000256" key="4">
    <source>
        <dbReference type="ARBA" id="ARBA00005638"/>
    </source>
</evidence>
<evidence type="ECO:0000256" key="6">
    <source>
        <dbReference type="ARBA" id="ARBA00022679"/>
    </source>
</evidence>
<evidence type="ECO:0000259" key="11">
    <source>
        <dbReference type="Pfam" id="PF03900"/>
    </source>
</evidence>
<dbReference type="GO" id="GO:0005737">
    <property type="term" value="C:cytoplasm"/>
    <property type="evidence" value="ECO:0007669"/>
    <property type="project" value="TreeGrafter"/>
</dbReference>
<keyword evidence="13" id="KW-1185">Reference proteome</keyword>
<feature type="domain" description="Porphobilinogen deaminase N-terminal" evidence="10">
    <location>
        <begin position="25"/>
        <end position="150"/>
    </location>
</feature>
<dbReference type="Pfam" id="PF03900">
    <property type="entry name" value="Porphobil_deamC"/>
    <property type="match status" value="1"/>
</dbReference>
<evidence type="ECO:0000256" key="5">
    <source>
        <dbReference type="ARBA" id="ARBA00012655"/>
    </source>
</evidence>
<evidence type="ECO:0000259" key="10">
    <source>
        <dbReference type="Pfam" id="PF01379"/>
    </source>
</evidence>
<comment type="cofactor">
    <cofactor evidence="1">
        <name>dipyrromethane</name>
        <dbReference type="ChEBI" id="CHEBI:60342"/>
    </cofactor>
</comment>
<dbReference type="SUPFAM" id="SSF54782">
    <property type="entry name" value="Porphobilinogen deaminase (hydroxymethylbilane synthase), C-terminal domain"/>
    <property type="match status" value="1"/>
</dbReference>
<comment type="caution">
    <text evidence="12">The sequence shown here is derived from an EMBL/GenBank/DDBJ whole genome shotgun (WGS) entry which is preliminary data.</text>
</comment>
<feature type="domain" description="Porphobilinogen deaminase N-terminal" evidence="10">
    <location>
        <begin position="155"/>
        <end position="204"/>
    </location>
</feature>